<name>A0A7Y4KZE1_9ACTN</name>
<evidence type="ECO:0000313" key="3">
    <source>
        <dbReference type="Proteomes" id="UP000534306"/>
    </source>
</evidence>
<accession>A0A7Y4KZE1</accession>
<gene>
    <name evidence="1" type="ORF">HNR71_005157</name>
    <name evidence="2" type="ORF">HPO96_10355</name>
</gene>
<sequence>MPNSLTFSPGVDLITEKVAVVMQDRPVIGMSAWLSDALISAKVEARDIQLVTPKTSRLTYPVRSKLFNGMFSRWVVTTDDGEYFDGLNGVRLKWNGEMFLARTPAEPGEEAEPTSDLHPDFVVKEVPHCHLQLTVRVRHAPVASLVLGGVAERLFNGLTGGGPSGWSTSEPVTQLWNPTAMTDYCRGRAPSPTWLVLSGQPGPEFKPAVGTLETRRTESGLDETITMSVAQPGLEQPSLEEIGQVVDDVADDYELISAAVVGAFGAADGTYQPRFLGMSSPMGIAAGNEAVGTKSVTDLLQVEGVKNAMAIGPAHNPALWYPIGNGQDPADWTIYANVMQKLLPTGAGEK</sequence>
<evidence type="ECO:0000313" key="1">
    <source>
        <dbReference type="EMBL" id="MBB6569520.1"/>
    </source>
</evidence>
<reference evidence="2 3" key="1">
    <citation type="submission" date="2020-05" db="EMBL/GenBank/DDBJ databases">
        <title>Genome sequence of Kribbella sandramycini ATCC 39419.</title>
        <authorList>
            <person name="Maclea K.S."/>
            <person name="Fair J.L."/>
        </authorList>
    </citation>
    <scope>NUCLEOTIDE SEQUENCE [LARGE SCALE GENOMIC DNA]</scope>
    <source>
        <strain evidence="2 3">ATCC 39419</strain>
    </source>
</reference>
<dbReference type="EMBL" id="JACHKF010000001">
    <property type="protein sequence ID" value="MBB6569520.1"/>
    <property type="molecule type" value="Genomic_DNA"/>
</dbReference>
<dbReference type="RefSeq" id="WP_171673135.1">
    <property type="nucleotide sequence ID" value="NZ_BAAAGT010000002.1"/>
</dbReference>
<protein>
    <submittedName>
        <fullName evidence="2">Uncharacterized protein</fullName>
    </submittedName>
</protein>
<reference evidence="1 4" key="2">
    <citation type="submission" date="2020-08" db="EMBL/GenBank/DDBJ databases">
        <title>Sequencing the genomes of 1000 actinobacteria strains.</title>
        <authorList>
            <person name="Klenk H.-P."/>
        </authorList>
    </citation>
    <scope>NUCLEOTIDE SEQUENCE [LARGE SCALE GENOMIC DNA]</scope>
    <source>
        <strain evidence="1 4">DSM 15626</strain>
    </source>
</reference>
<dbReference type="Proteomes" id="UP000534306">
    <property type="component" value="Unassembled WGS sequence"/>
</dbReference>
<dbReference type="Pfam" id="PF19674">
    <property type="entry name" value="DUF6177"/>
    <property type="match status" value="1"/>
</dbReference>
<dbReference type="Proteomes" id="UP000553957">
    <property type="component" value="Unassembled WGS sequence"/>
</dbReference>
<dbReference type="InterPro" id="IPR046175">
    <property type="entry name" value="DUF6177"/>
</dbReference>
<evidence type="ECO:0000313" key="2">
    <source>
        <dbReference type="EMBL" id="NOL40646.1"/>
    </source>
</evidence>
<keyword evidence="3" id="KW-1185">Reference proteome</keyword>
<organism evidence="2 3">
    <name type="scientific">Kribbella sandramycini</name>
    <dbReference type="NCBI Taxonomy" id="60450"/>
    <lineage>
        <taxon>Bacteria</taxon>
        <taxon>Bacillati</taxon>
        <taxon>Actinomycetota</taxon>
        <taxon>Actinomycetes</taxon>
        <taxon>Propionibacteriales</taxon>
        <taxon>Kribbellaceae</taxon>
        <taxon>Kribbella</taxon>
    </lineage>
</organism>
<comment type="caution">
    <text evidence="2">The sequence shown here is derived from an EMBL/GenBank/DDBJ whole genome shotgun (WGS) entry which is preliminary data.</text>
</comment>
<evidence type="ECO:0000313" key="4">
    <source>
        <dbReference type="Proteomes" id="UP000553957"/>
    </source>
</evidence>
<dbReference type="AlphaFoldDB" id="A0A7Y4KZE1"/>
<dbReference type="EMBL" id="JABJRC010000002">
    <property type="protein sequence ID" value="NOL40646.1"/>
    <property type="molecule type" value="Genomic_DNA"/>
</dbReference>
<proteinExistence type="predicted"/>